<evidence type="ECO:0000313" key="3">
    <source>
        <dbReference type="Proteomes" id="UP000709959"/>
    </source>
</evidence>
<dbReference type="SUPFAM" id="SSF54593">
    <property type="entry name" value="Glyoxalase/Bleomycin resistance protein/Dihydroxybiphenyl dioxygenase"/>
    <property type="match status" value="1"/>
</dbReference>
<dbReference type="PANTHER" id="PTHR33993">
    <property type="entry name" value="GLYOXALASE-RELATED"/>
    <property type="match status" value="1"/>
</dbReference>
<dbReference type="Pfam" id="PF18029">
    <property type="entry name" value="Glyoxalase_6"/>
    <property type="match status" value="1"/>
</dbReference>
<dbReference type="InterPro" id="IPR041581">
    <property type="entry name" value="Glyoxalase_6"/>
</dbReference>
<dbReference type="InterPro" id="IPR029068">
    <property type="entry name" value="Glyas_Bleomycin-R_OHBP_Dase"/>
</dbReference>
<accession>A0A936K4R9</accession>
<feature type="domain" description="VOC" evidence="1">
    <location>
        <begin position="6"/>
        <end position="119"/>
    </location>
</feature>
<protein>
    <submittedName>
        <fullName evidence="2">VOC family protein</fullName>
    </submittedName>
</protein>
<dbReference type="AlphaFoldDB" id="A0A936K4R9"/>
<sequence>MKRVVGIGGVFIKARDPEALRAWYQRHLGIDVQDWGGTAFPWNKPDGVTVWSIFPDTSEYFAPSRAAFMVNYMVEDLHAVLAALRAEGCDVDPKVEASEFGAFGWVMDPEGNRVELWQPPAAPLP</sequence>
<dbReference type="InterPro" id="IPR037523">
    <property type="entry name" value="VOC_core"/>
</dbReference>
<dbReference type="PROSITE" id="PS51819">
    <property type="entry name" value="VOC"/>
    <property type="match status" value="1"/>
</dbReference>
<comment type="caution">
    <text evidence="2">The sequence shown here is derived from an EMBL/GenBank/DDBJ whole genome shotgun (WGS) entry which is preliminary data.</text>
</comment>
<proteinExistence type="predicted"/>
<evidence type="ECO:0000313" key="2">
    <source>
        <dbReference type="EMBL" id="MBK8571143.1"/>
    </source>
</evidence>
<gene>
    <name evidence="2" type="ORF">IPN91_00585</name>
</gene>
<dbReference type="Gene3D" id="3.10.180.10">
    <property type="entry name" value="2,3-Dihydroxybiphenyl 1,2-Dioxygenase, domain 1"/>
    <property type="match status" value="1"/>
</dbReference>
<dbReference type="Proteomes" id="UP000709959">
    <property type="component" value="Unassembled WGS sequence"/>
</dbReference>
<dbReference type="InterPro" id="IPR052164">
    <property type="entry name" value="Anthracycline_SecMetBiosynth"/>
</dbReference>
<name>A0A936K4R9_9BACT</name>
<organism evidence="2 3">
    <name type="scientific">Candidatus Geothrix odensensis</name>
    <dbReference type="NCBI Taxonomy" id="2954440"/>
    <lineage>
        <taxon>Bacteria</taxon>
        <taxon>Pseudomonadati</taxon>
        <taxon>Acidobacteriota</taxon>
        <taxon>Holophagae</taxon>
        <taxon>Holophagales</taxon>
        <taxon>Holophagaceae</taxon>
        <taxon>Geothrix</taxon>
    </lineage>
</organism>
<dbReference type="EMBL" id="JADKCH010000001">
    <property type="protein sequence ID" value="MBK8571143.1"/>
    <property type="molecule type" value="Genomic_DNA"/>
</dbReference>
<evidence type="ECO:0000259" key="1">
    <source>
        <dbReference type="PROSITE" id="PS51819"/>
    </source>
</evidence>
<dbReference type="PANTHER" id="PTHR33993:SF5">
    <property type="entry name" value="GLYOXALASE"/>
    <property type="match status" value="1"/>
</dbReference>
<reference evidence="2 3" key="1">
    <citation type="submission" date="2020-10" db="EMBL/GenBank/DDBJ databases">
        <title>Connecting structure to function with the recovery of over 1000 high-quality activated sludge metagenome-assembled genomes encoding full-length rRNA genes using long-read sequencing.</title>
        <authorList>
            <person name="Singleton C.M."/>
            <person name="Petriglieri F."/>
            <person name="Kristensen J.M."/>
            <person name="Kirkegaard R.H."/>
            <person name="Michaelsen T.Y."/>
            <person name="Andersen M.H."/>
            <person name="Karst S.M."/>
            <person name="Dueholm M.S."/>
            <person name="Nielsen P.H."/>
            <person name="Albertsen M."/>
        </authorList>
    </citation>
    <scope>NUCLEOTIDE SEQUENCE [LARGE SCALE GENOMIC DNA]</scope>
    <source>
        <strain evidence="2">OdNE_18-Q3-R46-58_MAXAC.008</strain>
    </source>
</reference>